<organism evidence="1 2">
    <name type="scientific">Bauhinia variegata</name>
    <name type="common">Purple orchid tree</name>
    <name type="synonym">Phanera variegata</name>
    <dbReference type="NCBI Taxonomy" id="167791"/>
    <lineage>
        <taxon>Eukaryota</taxon>
        <taxon>Viridiplantae</taxon>
        <taxon>Streptophyta</taxon>
        <taxon>Embryophyta</taxon>
        <taxon>Tracheophyta</taxon>
        <taxon>Spermatophyta</taxon>
        <taxon>Magnoliopsida</taxon>
        <taxon>eudicotyledons</taxon>
        <taxon>Gunneridae</taxon>
        <taxon>Pentapetalae</taxon>
        <taxon>rosids</taxon>
        <taxon>fabids</taxon>
        <taxon>Fabales</taxon>
        <taxon>Fabaceae</taxon>
        <taxon>Cercidoideae</taxon>
        <taxon>Cercideae</taxon>
        <taxon>Bauhiniinae</taxon>
        <taxon>Bauhinia</taxon>
    </lineage>
</organism>
<protein>
    <submittedName>
        <fullName evidence="1">Uncharacterized protein</fullName>
    </submittedName>
</protein>
<dbReference type="Proteomes" id="UP000828941">
    <property type="component" value="Chromosome 3"/>
</dbReference>
<dbReference type="EMBL" id="CM039428">
    <property type="protein sequence ID" value="KAI4352484.1"/>
    <property type="molecule type" value="Genomic_DNA"/>
</dbReference>
<name>A0ACB9PUJ8_BAUVA</name>
<reference evidence="1 2" key="1">
    <citation type="journal article" date="2022" name="DNA Res.">
        <title>Chromosomal-level genome assembly of the orchid tree Bauhinia variegata (Leguminosae; Cercidoideae) supports the allotetraploid origin hypothesis of Bauhinia.</title>
        <authorList>
            <person name="Zhong Y."/>
            <person name="Chen Y."/>
            <person name="Zheng D."/>
            <person name="Pang J."/>
            <person name="Liu Y."/>
            <person name="Luo S."/>
            <person name="Meng S."/>
            <person name="Qian L."/>
            <person name="Wei D."/>
            <person name="Dai S."/>
            <person name="Zhou R."/>
        </authorList>
    </citation>
    <scope>NUCLEOTIDE SEQUENCE [LARGE SCALE GENOMIC DNA]</scope>
    <source>
        <strain evidence="1">BV-YZ2020</strain>
    </source>
</reference>
<accession>A0ACB9PUJ8</accession>
<keyword evidence="2" id="KW-1185">Reference proteome</keyword>
<evidence type="ECO:0000313" key="1">
    <source>
        <dbReference type="EMBL" id="KAI4352484.1"/>
    </source>
</evidence>
<proteinExistence type="predicted"/>
<comment type="caution">
    <text evidence="1">The sequence shown here is derived from an EMBL/GenBank/DDBJ whole genome shotgun (WGS) entry which is preliminary data.</text>
</comment>
<evidence type="ECO:0000313" key="2">
    <source>
        <dbReference type="Proteomes" id="UP000828941"/>
    </source>
</evidence>
<gene>
    <name evidence="1" type="ORF">L6164_006733</name>
</gene>
<sequence length="457" mass="50735">MAKPNVLVIPYPEQGHVIPLIELSLCLVKHGIKITFVNTQHNHERIMNSLPNRSDIESQISLVWIPDGLDSLEDRKRPGKSSESVLKFMPGKLKELIDGINGSQGEKINCVLADQSIGWALDIAEKKGIPRAAFCPAAAAQLVLALSIPKLIDNGIIDKDGTPMGKQIIQLSPGMPGVSTEKLVWACVGNKTTQKHIFELMKRNIRSVKGTEWLLCNSTYDLEPAAFALAPEIIPIGPVLASNQLGDSNGNFWSQDLTCLKWLDQQSTNSVIYIAFGSTTTSNPSQFQELALGLELSNKPFLWVVQPDITEGMKHAYPEGFEDRVAHRGRMLGWAPQQKILQHPSVACFISHCGWNSTVESISNGIPILCWPYFADQFLNKSYICDVWKVGLVFEEDDRGIVTRDEIKNKIEELLNDEHLKTRALDLKENVLNSIGQGGSTNKKLGSFIKWIKTFPC</sequence>